<organism evidence="1">
    <name type="scientific">marine sediment metagenome</name>
    <dbReference type="NCBI Taxonomy" id="412755"/>
    <lineage>
        <taxon>unclassified sequences</taxon>
        <taxon>metagenomes</taxon>
        <taxon>ecological metagenomes</taxon>
    </lineage>
</organism>
<dbReference type="AlphaFoldDB" id="X1UJB8"/>
<gene>
    <name evidence="1" type="ORF">S12H4_62282</name>
</gene>
<feature type="non-terminal residue" evidence="1">
    <location>
        <position position="87"/>
    </location>
</feature>
<accession>X1UJB8</accession>
<sequence length="87" mass="9865">GFRKHKRNDRHRFENGKEVVVRGIWDKINAVVAPNADDVSIPVAVQGTELEMRKWLGHVSKERAWAIVSGVHLKRLSGLTLEAKPCR</sequence>
<comment type="caution">
    <text evidence="1">The sequence shown here is derived from an EMBL/GenBank/DDBJ whole genome shotgun (WGS) entry which is preliminary data.</text>
</comment>
<protein>
    <submittedName>
        <fullName evidence="1">Uncharacterized protein</fullName>
    </submittedName>
</protein>
<evidence type="ECO:0000313" key="1">
    <source>
        <dbReference type="EMBL" id="GAJ17548.1"/>
    </source>
</evidence>
<dbReference type="EMBL" id="BARW01041707">
    <property type="protein sequence ID" value="GAJ17548.1"/>
    <property type="molecule type" value="Genomic_DNA"/>
</dbReference>
<reference evidence="1" key="1">
    <citation type="journal article" date="2014" name="Front. Microbiol.">
        <title>High frequency of phylogenetically diverse reductive dehalogenase-homologous genes in deep subseafloor sedimentary metagenomes.</title>
        <authorList>
            <person name="Kawai M."/>
            <person name="Futagami T."/>
            <person name="Toyoda A."/>
            <person name="Takaki Y."/>
            <person name="Nishi S."/>
            <person name="Hori S."/>
            <person name="Arai W."/>
            <person name="Tsubouchi T."/>
            <person name="Morono Y."/>
            <person name="Uchiyama I."/>
            <person name="Ito T."/>
            <person name="Fujiyama A."/>
            <person name="Inagaki F."/>
            <person name="Takami H."/>
        </authorList>
    </citation>
    <scope>NUCLEOTIDE SEQUENCE</scope>
    <source>
        <strain evidence="1">Expedition CK06-06</strain>
    </source>
</reference>
<feature type="non-terminal residue" evidence="1">
    <location>
        <position position="1"/>
    </location>
</feature>
<proteinExistence type="predicted"/>
<name>X1UJB8_9ZZZZ</name>